<evidence type="ECO:0000259" key="8">
    <source>
        <dbReference type="PROSITE" id="PS50109"/>
    </source>
</evidence>
<accession>A0A1G2RL57</accession>
<comment type="caution">
    <text evidence="9">The sequence shown here is derived from an EMBL/GenBank/DDBJ whole genome shotgun (WGS) entry which is preliminary data.</text>
</comment>
<dbReference type="CDD" id="cd00082">
    <property type="entry name" value="HisKA"/>
    <property type="match status" value="1"/>
</dbReference>
<dbReference type="SUPFAM" id="SSF47384">
    <property type="entry name" value="Homodimeric domain of signal transducing histidine kinase"/>
    <property type="match status" value="1"/>
</dbReference>
<gene>
    <name evidence="9" type="ORF">A3B24_01140</name>
</gene>
<dbReference type="PRINTS" id="PR00344">
    <property type="entry name" value="BCTRLSENSOR"/>
</dbReference>
<evidence type="ECO:0000256" key="2">
    <source>
        <dbReference type="ARBA" id="ARBA00012438"/>
    </source>
</evidence>
<evidence type="ECO:0000256" key="3">
    <source>
        <dbReference type="ARBA" id="ARBA00022553"/>
    </source>
</evidence>
<keyword evidence="7" id="KW-1133">Transmembrane helix</keyword>
<dbReference type="InterPro" id="IPR036097">
    <property type="entry name" value="HisK_dim/P_sf"/>
</dbReference>
<feature type="transmembrane region" description="Helical" evidence="7">
    <location>
        <begin position="27"/>
        <end position="46"/>
    </location>
</feature>
<reference evidence="9 10" key="1">
    <citation type="journal article" date="2016" name="Nat. Commun.">
        <title>Thousands of microbial genomes shed light on interconnected biogeochemical processes in an aquifer system.</title>
        <authorList>
            <person name="Anantharaman K."/>
            <person name="Brown C.T."/>
            <person name="Hug L.A."/>
            <person name="Sharon I."/>
            <person name="Castelle C.J."/>
            <person name="Probst A.J."/>
            <person name="Thomas B.C."/>
            <person name="Singh A."/>
            <person name="Wilkins M.J."/>
            <person name="Karaoz U."/>
            <person name="Brodie E.L."/>
            <person name="Williams K.H."/>
            <person name="Hubbard S.S."/>
            <person name="Banfield J.F."/>
        </authorList>
    </citation>
    <scope>NUCLEOTIDE SEQUENCE [LARGE SCALE GENOMIC DNA]</scope>
</reference>
<evidence type="ECO:0000313" key="9">
    <source>
        <dbReference type="EMBL" id="OHA73218.1"/>
    </source>
</evidence>
<feature type="domain" description="Histidine kinase" evidence="8">
    <location>
        <begin position="95"/>
        <end position="311"/>
    </location>
</feature>
<evidence type="ECO:0000313" key="10">
    <source>
        <dbReference type="Proteomes" id="UP000176917"/>
    </source>
</evidence>
<sequence length="311" mass="35000">MDFALSEFNVFHHCRKYGLSTFQCPHFLFLLMGAVIIISILMFYAVGSRYIADPLLVAFVTLLLAGVLLAIAFIITDSFQRLAENARLKTEFVSIVSHQLRSPLSNMKWGLEILLSGRVGNVEKGEAEYLQILKENSSRMHELVNDLLVASRIEEGRLAFQKQEFSLKELVQSVVVSFRPWMTASNMKLKVEEDGKVSNVTADPVMLRQVLQNLLDNAIRYGKSGVGLRYQKKGNKVRFEVEDDGVGIPKGDQKFIFERFFRSANARRHQTEGSGLGLYIAKNMIEKSGGSIGFASEENKGSTFWFSIPIT</sequence>
<keyword evidence="5" id="KW-0418">Kinase</keyword>
<dbReference type="InterPro" id="IPR036890">
    <property type="entry name" value="HATPase_C_sf"/>
</dbReference>
<dbReference type="FunFam" id="3.30.565.10:FF:000006">
    <property type="entry name" value="Sensor histidine kinase WalK"/>
    <property type="match status" value="1"/>
</dbReference>
<dbReference type="Pfam" id="PF00512">
    <property type="entry name" value="HisKA"/>
    <property type="match status" value="1"/>
</dbReference>
<dbReference type="SMART" id="SM00387">
    <property type="entry name" value="HATPase_c"/>
    <property type="match status" value="1"/>
</dbReference>
<organism evidence="9 10">
    <name type="scientific">Candidatus Wildermuthbacteria bacterium RIFCSPLOWO2_01_FULL_48_16</name>
    <dbReference type="NCBI Taxonomy" id="1802461"/>
    <lineage>
        <taxon>Bacteria</taxon>
        <taxon>Candidatus Wildermuthiibacteriota</taxon>
    </lineage>
</organism>
<dbReference type="Pfam" id="PF02518">
    <property type="entry name" value="HATPase_c"/>
    <property type="match status" value="1"/>
</dbReference>
<keyword evidence="7" id="KW-0472">Membrane</keyword>
<dbReference type="InterPro" id="IPR004358">
    <property type="entry name" value="Sig_transdc_His_kin-like_C"/>
</dbReference>
<dbReference type="Proteomes" id="UP000176917">
    <property type="component" value="Unassembled WGS sequence"/>
</dbReference>
<feature type="transmembrane region" description="Helical" evidence="7">
    <location>
        <begin position="55"/>
        <end position="75"/>
    </location>
</feature>
<dbReference type="Gene3D" id="1.10.287.130">
    <property type="match status" value="1"/>
</dbReference>
<keyword evidence="7" id="KW-0812">Transmembrane</keyword>
<dbReference type="CDD" id="cd00075">
    <property type="entry name" value="HATPase"/>
    <property type="match status" value="1"/>
</dbReference>
<dbReference type="InterPro" id="IPR003594">
    <property type="entry name" value="HATPase_dom"/>
</dbReference>
<dbReference type="STRING" id="1802461.A3B24_01140"/>
<dbReference type="EMBL" id="MHUG01000015">
    <property type="protein sequence ID" value="OHA73218.1"/>
    <property type="molecule type" value="Genomic_DNA"/>
</dbReference>
<dbReference type="SUPFAM" id="SSF55874">
    <property type="entry name" value="ATPase domain of HSP90 chaperone/DNA topoisomerase II/histidine kinase"/>
    <property type="match status" value="1"/>
</dbReference>
<name>A0A1G2RL57_9BACT</name>
<evidence type="ECO:0000256" key="6">
    <source>
        <dbReference type="ARBA" id="ARBA00023012"/>
    </source>
</evidence>
<dbReference type="PROSITE" id="PS50109">
    <property type="entry name" value="HIS_KIN"/>
    <property type="match status" value="1"/>
</dbReference>
<dbReference type="Gene3D" id="3.30.565.10">
    <property type="entry name" value="Histidine kinase-like ATPase, C-terminal domain"/>
    <property type="match status" value="1"/>
</dbReference>
<keyword evidence="4" id="KW-0808">Transferase</keyword>
<dbReference type="InterPro" id="IPR050736">
    <property type="entry name" value="Sensor_HK_Regulatory"/>
</dbReference>
<dbReference type="SMART" id="SM00388">
    <property type="entry name" value="HisKA"/>
    <property type="match status" value="1"/>
</dbReference>
<dbReference type="PANTHER" id="PTHR43711:SF1">
    <property type="entry name" value="HISTIDINE KINASE 1"/>
    <property type="match status" value="1"/>
</dbReference>
<evidence type="ECO:0000256" key="5">
    <source>
        <dbReference type="ARBA" id="ARBA00022777"/>
    </source>
</evidence>
<proteinExistence type="predicted"/>
<evidence type="ECO:0000256" key="4">
    <source>
        <dbReference type="ARBA" id="ARBA00022679"/>
    </source>
</evidence>
<dbReference type="PANTHER" id="PTHR43711">
    <property type="entry name" value="TWO-COMPONENT HISTIDINE KINASE"/>
    <property type="match status" value="1"/>
</dbReference>
<keyword evidence="3" id="KW-0597">Phosphoprotein</keyword>
<dbReference type="InterPro" id="IPR003661">
    <property type="entry name" value="HisK_dim/P_dom"/>
</dbReference>
<evidence type="ECO:0000256" key="1">
    <source>
        <dbReference type="ARBA" id="ARBA00000085"/>
    </source>
</evidence>
<dbReference type="InterPro" id="IPR005467">
    <property type="entry name" value="His_kinase_dom"/>
</dbReference>
<keyword evidence="6" id="KW-0902">Two-component regulatory system</keyword>
<protein>
    <recommendedName>
        <fullName evidence="2">histidine kinase</fullName>
        <ecNumber evidence="2">2.7.13.3</ecNumber>
    </recommendedName>
</protein>
<dbReference type="AlphaFoldDB" id="A0A1G2RL57"/>
<evidence type="ECO:0000256" key="7">
    <source>
        <dbReference type="SAM" id="Phobius"/>
    </source>
</evidence>
<dbReference type="EC" id="2.7.13.3" evidence="2"/>
<comment type="catalytic activity">
    <reaction evidence="1">
        <text>ATP + protein L-histidine = ADP + protein N-phospho-L-histidine.</text>
        <dbReference type="EC" id="2.7.13.3"/>
    </reaction>
</comment>
<dbReference type="GO" id="GO:0000155">
    <property type="term" value="F:phosphorelay sensor kinase activity"/>
    <property type="evidence" value="ECO:0007669"/>
    <property type="project" value="InterPro"/>
</dbReference>